<protein>
    <submittedName>
        <fullName evidence="1">Uncharacterized protein</fullName>
    </submittedName>
</protein>
<reference evidence="1 2" key="1">
    <citation type="journal article" date="2010" name="J. Bacteriol.">
        <title>Complete genome sequence analysis of Leuconostoc kimchii IMSNU 11154.</title>
        <authorList>
            <person name="Oh H.M."/>
            <person name="Cho Y.J."/>
            <person name="Kim B.K."/>
            <person name="Roe J.H."/>
            <person name="Kang S.O."/>
            <person name="Nahm B.H."/>
            <person name="Jeong G."/>
            <person name="Han H.U."/>
            <person name="Chun J."/>
        </authorList>
    </citation>
    <scope>NUCLEOTIDE SEQUENCE [LARGE SCALE GENOMIC DNA]</scope>
    <source>
        <strain evidence="2">IMSNU 11154 / KCTC 2386 / IH25</strain>
    </source>
</reference>
<evidence type="ECO:0000313" key="2">
    <source>
        <dbReference type="Proteomes" id="UP000002362"/>
    </source>
</evidence>
<sequence>MASHQHVTLAGVQIVVSGVPLLKKKLRLKLMIVKVV</sequence>
<dbReference type="EMBL" id="CP001758">
    <property type="protein sequence ID" value="ADG40407.1"/>
    <property type="molecule type" value="Genomic_DNA"/>
</dbReference>
<organism evidence="1 2">
    <name type="scientific">Leuconostoc kimchii (strain IMSNU 11154 / KCTC 2386 / IH25)</name>
    <dbReference type="NCBI Taxonomy" id="762051"/>
    <lineage>
        <taxon>Bacteria</taxon>
        <taxon>Bacillati</taxon>
        <taxon>Bacillota</taxon>
        <taxon>Bacilli</taxon>
        <taxon>Lactobacillales</taxon>
        <taxon>Lactobacillaceae</taxon>
        <taxon>Leuconostoc</taxon>
    </lineage>
</organism>
<name>D5T2A8_LEUKI</name>
<evidence type="ECO:0000313" key="1">
    <source>
        <dbReference type="EMBL" id="ADG40407.1"/>
    </source>
</evidence>
<proteinExistence type="predicted"/>
<dbReference type="AlphaFoldDB" id="D5T2A8"/>
<accession>D5T2A8</accession>
<dbReference type="PATRIC" id="fig|762051.18.peg.873"/>
<gene>
    <name evidence="1" type="ordered locus">LKI_04325</name>
</gene>
<dbReference type="HOGENOM" id="CLU_3356901_0_0_9"/>
<dbReference type="KEGG" id="lki:LKI_04325"/>
<dbReference type="Proteomes" id="UP000002362">
    <property type="component" value="Chromosome"/>
</dbReference>